<evidence type="ECO:0000256" key="3">
    <source>
        <dbReference type="ARBA" id="ARBA00023136"/>
    </source>
</evidence>
<dbReference type="Gene3D" id="3.40.710.10">
    <property type="entry name" value="DD-peptidase/beta-lactamase superfamily"/>
    <property type="match status" value="1"/>
</dbReference>
<dbReference type="InterPro" id="IPR036138">
    <property type="entry name" value="PBP_dimer_sf"/>
</dbReference>
<reference evidence="8" key="2">
    <citation type="submission" date="2011-02" db="EMBL/GenBank/DDBJ databases">
        <title>The complete genome of Desulfurobacterium thermolithotrophum DSM 11699.</title>
        <authorList>
            <consortium name="US DOE Joint Genome Institute (JGI-PGF)"/>
            <person name="Lucas S."/>
            <person name="Copeland A."/>
            <person name="Lapidus A."/>
            <person name="Bruce D."/>
            <person name="Goodwin L."/>
            <person name="Pitluck S."/>
            <person name="Kyrpides N."/>
            <person name="Mavromatis K."/>
            <person name="Pagani I."/>
            <person name="Ivanova N."/>
            <person name="Mikhailova N."/>
            <person name="Daligault H."/>
            <person name="Detter J.C."/>
            <person name="Tapia R."/>
            <person name="Han C."/>
            <person name="Land M."/>
            <person name="Hauser L."/>
            <person name="Markowitz V."/>
            <person name="Cheng J.-F."/>
            <person name="Hugenholtz P."/>
            <person name="Woyke T."/>
            <person name="Wu D."/>
            <person name="Spring S."/>
            <person name="Brambilla E."/>
            <person name="Klenk H.-P."/>
            <person name="Eisen J.A."/>
        </authorList>
    </citation>
    <scope>NUCLEOTIDE SEQUENCE [LARGE SCALE GENOMIC DNA]</scope>
    <source>
        <strain evidence="8">DSM 11699 / BSA</strain>
    </source>
</reference>
<gene>
    <name evidence="7" type="ordered locus">Dester_1282</name>
</gene>
<keyword evidence="4" id="KW-1133">Transmembrane helix</keyword>
<dbReference type="InterPro" id="IPR001460">
    <property type="entry name" value="PCN-bd_Tpept"/>
</dbReference>
<dbReference type="Proteomes" id="UP000007102">
    <property type="component" value="Chromosome"/>
</dbReference>
<dbReference type="KEGG" id="dte:Dester_1282"/>
<dbReference type="GO" id="GO:0005886">
    <property type="term" value="C:plasma membrane"/>
    <property type="evidence" value="ECO:0007669"/>
    <property type="project" value="TreeGrafter"/>
</dbReference>
<sequence>MKLFYVLRRFFLKLYNFVRPFKDDRLNLFLFVSIFLFLIYSFKLLSLSYFEKNYWIGLVKKQFEGAIKVSSERGKIFDRNGIPLAVSEKVVSFYIRPTEIKDRELFKKILLRDPKTIKLYLEKKNSFSVENLKSIEEKLKPFSFITADDISKAYKKNFIVAKIKGEDGKYKEIKVPFVWLKKEVSVSKNKAYQAVSTLLRVYYALSGENRFRKKYPDLVGFVSEYQRVYPYGVGSVVVGITNKVGEGLSGLEYLLEKKKIITGDVIFLSGQRDARGKVYLGKEASIFLTKKKGNNVVTTIDANLQYIFEKTLEKYGKEWNPNFINAVLMNPYTGEIVAAASYPFYKYSEKKTKDFISKLNPRFITAPYEPGSVMKPVVMAAAINEGLITKDSVFECPATFKVGNKVFKNEFHGKDVKLRAWEIIQYSDNVGIIQVAQKLGKEKYYKYLKAFGFGEKTGIELPGENPGKLRNWRKWKDVEFATLSFGHNILVTTLQLAAAYSVLVNGGYYVKPKIISSIVDEKGNIIKRFPSIKVRKVISENTSKIMRRILTMVVEGGTGVGTRFENYFVGGKTGTALKYDPKIHMYSKSKITATFAGAFPMTNPRYVLVVTVDEPKVPQNMLWASKIAVPIFRELAERILLYERVAPDKKEYILEENGTIVSKEINSDFILKNALHNSKIAH</sequence>
<dbReference type="Pfam" id="PF03717">
    <property type="entry name" value="PBP_dimer"/>
    <property type="match status" value="1"/>
</dbReference>
<protein>
    <submittedName>
        <fullName evidence="7">Peptidoglycan glycosyltransferase</fullName>
        <ecNumber evidence="7">2.4.1.129</ecNumber>
    </submittedName>
</protein>
<keyword evidence="2" id="KW-0378">Hydrolase</keyword>
<dbReference type="InParanoid" id="F0S139"/>
<evidence type="ECO:0000256" key="1">
    <source>
        <dbReference type="ARBA" id="ARBA00004370"/>
    </source>
</evidence>
<dbReference type="AlphaFoldDB" id="F0S139"/>
<keyword evidence="4" id="KW-0812">Transmembrane</keyword>
<dbReference type="InterPro" id="IPR005311">
    <property type="entry name" value="PBP_dimer"/>
</dbReference>
<reference evidence="7 8" key="1">
    <citation type="journal article" date="2011" name="Stand. Genomic Sci.">
        <title>Complete genome sequence of the thermophilic sulfur-reducer Desulfurobacterium thermolithotrophum type strain (BSA(T)) from a deep-sea hydrothermal vent.</title>
        <authorList>
            <person name="Goker M."/>
            <person name="Daligault H."/>
            <person name="Mwirichia R."/>
            <person name="Lapidus A."/>
            <person name="Lucas S."/>
            <person name="Deshpande S."/>
            <person name="Pagani I."/>
            <person name="Tapia R."/>
            <person name="Cheng J.F."/>
            <person name="Goodwin L."/>
            <person name="Pitluck S."/>
            <person name="Liolios K."/>
            <person name="Ivanova N."/>
            <person name="Mavromatis K."/>
            <person name="Mikhailova N."/>
            <person name="Pati A."/>
            <person name="Chen A."/>
            <person name="Palaniappan K."/>
            <person name="Han C."/>
            <person name="Land M."/>
            <person name="Hauser L."/>
            <person name="Pan C."/>
            <person name="Brambilla E.M."/>
            <person name="Rohde M."/>
            <person name="Spring S."/>
            <person name="Sikorski J."/>
            <person name="Wirth R."/>
            <person name="Detter J.C."/>
            <person name="Woyke T."/>
            <person name="Bristow J."/>
            <person name="Eisen J.A."/>
            <person name="Markowitz V."/>
            <person name="Hugenholtz P."/>
            <person name="Kyrpides N.C."/>
            <person name="Klenk H.P."/>
        </authorList>
    </citation>
    <scope>NUCLEOTIDE SEQUENCE [LARGE SCALE GENOMIC DNA]</scope>
    <source>
        <strain evidence="8">DSM 11699 / BSA</strain>
    </source>
</reference>
<comment type="subcellular location">
    <subcellularLocation>
        <location evidence="1">Membrane</location>
    </subcellularLocation>
</comment>
<keyword evidence="2" id="KW-0121">Carboxypeptidase</keyword>
<evidence type="ECO:0000256" key="2">
    <source>
        <dbReference type="ARBA" id="ARBA00022645"/>
    </source>
</evidence>
<evidence type="ECO:0000259" key="5">
    <source>
        <dbReference type="Pfam" id="PF00905"/>
    </source>
</evidence>
<feature type="domain" description="Penicillin-binding protein dimerisation" evidence="6">
    <location>
        <begin position="69"/>
        <end position="247"/>
    </location>
</feature>
<dbReference type="RefSeq" id="WP_013638867.1">
    <property type="nucleotide sequence ID" value="NC_015185.1"/>
</dbReference>
<dbReference type="eggNOG" id="COG0768">
    <property type="taxonomic scope" value="Bacteria"/>
</dbReference>
<dbReference type="InterPro" id="IPR012338">
    <property type="entry name" value="Beta-lactam/transpept-like"/>
</dbReference>
<dbReference type="SUPFAM" id="SSF56601">
    <property type="entry name" value="beta-lactamase/transpeptidase-like"/>
    <property type="match status" value="1"/>
</dbReference>
<dbReference type="Gene3D" id="3.90.1310.10">
    <property type="entry name" value="Penicillin-binding protein 2a (Domain 2)"/>
    <property type="match status" value="1"/>
</dbReference>
<keyword evidence="7" id="KW-0808">Transferase</keyword>
<dbReference type="GO" id="GO:0008658">
    <property type="term" value="F:penicillin binding"/>
    <property type="evidence" value="ECO:0007669"/>
    <property type="project" value="InterPro"/>
</dbReference>
<dbReference type="EMBL" id="CP002543">
    <property type="protein sequence ID" value="ADY73917.1"/>
    <property type="molecule type" value="Genomic_DNA"/>
</dbReference>
<dbReference type="SUPFAM" id="SSF56519">
    <property type="entry name" value="Penicillin binding protein dimerisation domain"/>
    <property type="match status" value="1"/>
</dbReference>
<dbReference type="HOGENOM" id="CLU_009289_6_0_0"/>
<dbReference type="GO" id="GO:0016757">
    <property type="term" value="F:glycosyltransferase activity"/>
    <property type="evidence" value="ECO:0007669"/>
    <property type="project" value="UniProtKB-KW"/>
</dbReference>
<keyword evidence="8" id="KW-1185">Reference proteome</keyword>
<organism evidence="7 8">
    <name type="scientific">Desulfurobacterium thermolithotrophum (strain DSM 11699 / BSA)</name>
    <dbReference type="NCBI Taxonomy" id="868864"/>
    <lineage>
        <taxon>Bacteria</taxon>
        <taxon>Pseudomonadati</taxon>
        <taxon>Aquificota</taxon>
        <taxon>Aquificia</taxon>
        <taxon>Desulfurobacteriales</taxon>
        <taxon>Desulfurobacteriaceae</taxon>
        <taxon>Desulfurobacterium</taxon>
    </lineage>
</organism>
<evidence type="ECO:0000313" key="7">
    <source>
        <dbReference type="EMBL" id="ADY73917.1"/>
    </source>
</evidence>
<name>F0S139_DESTD</name>
<dbReference type="PANTHER" id="PTHR30627:SF1">
    <property type="entry name" value="PEPTIDOGLYCAN D,D-TRANSPEPTIDASE FTSI"/>
    <property type="match status" value="1"/>
</dbReference>
<proteinExistence type="predicted"/>
<dbReference type="OrthoDB" id="9770103at2"/>
<keyword evidence="7" id="KW-0328">Glycosyltransferase</keyword>
<feature type="transmembrane region" description="Helical" evidence="4">
    <location>
        <begin position="28"/>
        <end position="50"/>
    </location>
</feature>
<dbReference type="EC" id="2.4.1.129" evidence="7"/>
<dbReference type="STRING" id="868864.Dester_1282"/>
<dbReference type="Gene3D" id="3.30.450.330">
    <property type="match status" value="1"/>
</dbReference>
<dbReference type="PANTHER" id="PTHR30627">
    <property type="entry name" value="PEPTIDOGLYCAN D,D-TRANSPEPTIDASE"/>
    <property type="match status" value="1"/>
</dbReference>
<dbReference type="GO" id="GO:0004180">
    <property type="term" value="F:carboxypeptidase activity"/>
    <property type="evidence" value="ECO:0007669"/>
    <property type="project" value="UniProtKB-KW"/>
</dbReference>
<dbReference type="InterPro" id="IPR050515">
    <property type="entry name" value="Beta-lactam/transpept"/>
</dbReference>
<evidence type="ECO:0000256" key="4">
    <source>
        <dbReference type="SAM" id="Phobius"/>
    </source>
</evidence>
<evidence type="ECO:0000259" key="6">
    <source>
        <dbReference type="Pfam" id="PF03717"/>
    </source>
</evidence>
<dbReference type="FunCoup" id="F0S139">
    <property type="interactions" value="167"/>
</dbReference>
<feature type="domain" description="Penicillin-binding protein transpeptidase" evidence="5">
    <location>
        <begin position="326"/>
        <end position="636"/>
    </location>
</feature>
<keyword evidence="3 4" id="KW-0472">Membrane</keyword>
<keyword evidence="2" id="KW-0645">Protease</keyword>
<dbReference type="Pfam" id="PF00905">
    <property type="entry name" value="Transpeptidase"/>
    <property type="match status" value="1"/>
</dbReference>
<dbReference type="GO" id="GO:0071555">
    <property type="term" value="P:cell wall organization"/>
    <property type="evidence" value="ECO:0007669"/>
    <property type="project" value="TreeGrafter"/>
</dbReference>
<accession>F0S139</accession>
<evidence type="ECO:0000313" key="8">
    <source>
        <dbReference type="Proteomes" id="UP000007102"/>
    </source>
</evidence>